<proteinExistence type="inferred from homology"/>
<dbReference type="AlphaFoldDB" id="A0A059ZZP8"/>
<organism evidence="6 7">
    <name type="scientific">Acidithiobacillus caldus (strain ATCC 51756 / DSM 8584 / KU)</name>
    <dbReference type="NCBI Taxonomy" id="637389"/>
    <lineage>
        <taxon>Bacteria</taxon>
        <taxon>Pseudomonadati</taxon>
        <taxon>Pseudomonadota</taxon>
        <taxon>Acidithiobacillia</taxon>
        <taxon>Acidithiobacillales</taxon>
        <taxon>Acidithiobacillaceae</taxon>
        <taxon>Acidithiobacillus</taxon>
    </lineage>
</organism>
<dbReference type="GO" id="GO:0003677">
    <property type="term" value="F:DNA binding"/>
    <property type="evidence" value="ECO:0007669"/>
    <property type="project" value="UniProtKB-KW"/>
</dbReference>
<dbReference type="GO" id="GO:0006310">
    <property type="term" value="P:DNA recombination"/>
    <property type="evidence" value="ECO:0007669"/>
    <property type="project" value="UniProtKB-KW"/>
</dbReference>
<keyword evidence="2" id="KW-0229">DNA integration</keyword>
<dbReference type="PROSITE" id="PS51898">
    <property type="entry name" value="TYR_RECOMBINASE"/>
    <property type="match status" value="1"/>
</dbReference>
<dbReference type="HOGENOM" id="CLU_600824_0_0_6"/>
<dbReference type="Gene3D" id="1.10.150.130">
    <property type="match status" value="1"/>
</dbReference>
<protein>
    <submittedName>
        <fullName evidence="6">Integrase</fullName>
    </submittedName>
</protein>
<dbReference type="CDD" id="cd01184">
    <property type="entry name" value="INT_C_like_1"/>
    <property type="match status" value="1"/>
</dbReference>
<feature type="domain" description="Tyr recombinase" evidence="5">
    <location>
        <begin position="234"/>
        <end position="428"/>
    </location>
</feature>
<keyword evidence="4" id="KW-0233">DNA recombination</keyword>
<dbReference type="InterPro" id="IPR010998">
    <property type="entry name" value="Integrase_recombinase_N"/>
</dbReference>
<dbReference type="PANTHER" id="PTHR30349">
    <property type="entry name" value="PHAGE INTEGRASE-RELATED"/>
    <property type="match status" value="1"/>
</dbReference>
<evidence type="ECO:0000313" key="6">
    <source>
        <dbReference type="EMBL" id="AIA55491.1"/>
    </source>
</evidence>
<gene>
    <name evidence="6" type="ORF">Acaty_c1627</name>
</gene>
<dbReference type="InterPro" id="IPR002104">
    <property type="entry name" value="Integrase_catalytic"/>
</dbReference>
<sequence>MYATILQQDEQEYRELVASLLAPDSDGKDTDERWLMPRENPFFVGKLPPAGLVGDVALLKALRPYIAQHLHLATGRDTSFWRLGEGYEPFAAAFRAVSRDLKRRQKGEEVPTPPVPEIAVKGKPTFGWQELLEYWIRDCPRHPRTVREMQTLVQSLSQFLRGKLPADMSKQDVTAWLRHERDSRGNSGKTLEKKGTLMGALFSVAVKDELLPSNPFTGFDYKRLALKIGVQSESGREPFSLAQLQTLFSAEGLFAQSKGNGGGGYYARVWIPLLGLFTGARLDELGRLTVDDVQREPVPHFRIRRAKNSESLRSVPLHPQLIEHGFLDYVEAIQAAGHSRLWPLLRSRGALHTDSEMIGRWFNRYVHERLGFPRTVVFHSLRHTFKDLCRNAGIVSDVHHQLTGHASGSVGDRYGEGYSLEVLQTEISKIRLPFTVPRPEPYIPDQSAAPQRRAT</sequence>
<evidence type="ECO:0000256" key="2">
    <source>
        <dbReference type="ARBA" id="ARBA00022908"/>
    </source>
</evidence>
<evidence type="ECO:0000256" key="3">
    <source>
        <dbReference type="ARBA" id="ARBA00023125"/>
    </source>
</evidence>
<accession>A0A059ZZP8</accession>
<dbReference type="EMBL" id="CP005986">
    <property type="protein sequence ID" value="AIA55491.1"/>
    <property type="molecule type" value="Genomic_DNA"/>
</dbReference>
<keyword evidence="3" id="KW-0238">DNA-binding</keyword>
<evidence type="ECO:0000256" key="1">
    <source>
        <dbReference type="ARBA" id="ARBA00008857"/>
    </source>
</evidence>
<dbReference type="GO" id="GO:0015074">
    <property type="term" value="P:DNA integration"/>
    <property type="evidence" value="ECO:0007669"/>
    <property type="project" value="UniProtKB-KW"/>
</dbReference>
<dbReference type="InterPro" id="IPR011010">
    <property type="entry name" value="DNA_brk_join_enz"/>
</dbReference>
<name>A0A059ZZP8_ACICK</name>
<dbReference type="KEGG" id="acz:Acaty_c1627"/>
<dbReference type="Proteomes" id="UP000005522">
    <property type="component" value="Chromosome"/>
</dbReference>
<dbReference type="InterPro" id="IPR050090">
    <property type="entry name" value="Tyrosine_recombinase_XerCD"/>
</dbReference>
<dbReference type="eggNOG" id="COG0582">
    <property type="taxonomic scope" value="Bacteria"/>
</dbReference>
<evidence type="ECO:0000313" key="7">
    <source>
        <dbReference type="Proteomes" id="UP000005522"/>
    </source>
</evidence>
<dbReference type="Gene3D" id="1.10.443.10">
    <property type="entry name" value="Intergrase catalytic core"/>
    <property type="match status" value="1"/>
</dbReference>
<evidence type="ECO:0000256" key="4">
    <source>
        <dbReference type="ARBA" id="ARBA00023172"/>
    </source>
</evidence>
<dbReference type="SUPFAM" id="SSF56349">
    <property type="entry name" value="DNA breaking-rejoining enzymes"/>
    <property type="match status" value="1"/>
</dbReference>
<evidence type="ECO:0000259" key="5">
    <source>
        <dbReference type="PROSITE" id="PS51898"/>
    </source>
</evidence>
<comment type="similarity">
    <text evidence="1">Belongs to the 'phage' integrase family.</text>
</comment>
<reference evidence="6 7" key="1">
    <citation type="journal article" date="2009" name="J. Bacteriol.">
        <title>Draft genome sequence of the extremely acidophilic bacterium Acidithiobacillus caldus ATCC 51756 reveals metabolic versatility in the genus Acidithiobacillus.</title>
        <authorList>
            <person name="Valdes J."/>
            <person name="Quatrini R."/>
            <person name="Hallberg K."/>
            <person name="Dopson M."/>
            <person name="Valenzuela P.D."/>
            <person name="Holmes D.S."/>
        </authorList>
    </citation>
    <scope>NUCLEOTIDE SEQUENCE [LARGE SCALE GENOMIC DNA]</scope>
    <source>
        <strain evidence="7">ATCC 51756 / DSM 8584 / KU</strain>
    </source>
</reference>
<dbReference type="InterPro" id="IPR013762">
    <property type="entry name" value="Integrase-like_cat_sf"/>
</dbReference>
<dbReference type="PANTHER" id="PTHR30349:SF64">
    <property type="entry name" value="PROPHAGE INTEGRASE INTD-RELATED"/>
    <property type="match status" value="1"/>
</dbReference>